<evidence type="ECO:0000256" key="6">
    <source>
        <dbReference type="ARBA" id="ARBA00048212"/>
    </source>
</evidence>
<evidence type="ECO:0000256" key="8">
    <source>
        <dbReference type="ARBA" id="ARBA00049229"/>
    </source>
</evidence>
<proteinExistence type="inferred from homology"/>
<keyword evidence="10" id="KW-1185">Reference proteome</keyword>
<dbReference type="EMBL" id="JAGHKO010000003">
    <property type="protein sequence ID" value="MBO9201480.1"/>
    <property type="molecule type" value="Genomic_DNA"/>
</dbReference>
<evidence type="ECO:0000256" key="1">
    <source>
        <dbReference type="ARBA" id="ARBA00004824"/>
    </source>
</evidence>
<dbReference type="InterPro" id="IPR043131">
    <property type="entry name" value="BCAT-like_N"/>
</dbReference>
<dbReference type="GO" id="GO:0008483">
    <property type="term" value="F:transaminase activity"/>
    <property type="evidence" value="ECO:0007669"/>
    <property type="project" value="UniProtKB-KW"/>
</dbReference>
<protein>
    <recommendedName>
        <fullName evidence="5">branched-chain-amino-acid transaminase</fullName>
        <ecNumber evidence="5">2.6.1.42</ecNumber>
    </recommendedName>
</protein>
<comment type="similarity">
    <text evidence="4">Belongs to the class-IV pyridoxal-phosphate-dependent aminotransferase family.</text>
</comment>
<organism evidence="9 10">
    <name type="scientific">Niastella soli</name>
    <dbReference type="NCBI Taxonomy" id="2821487"/>
    <lineage>
        <taxon>Bacteria</taxon>
        <taxon>Pseudomonadati</taxon>
        <taxon>Bacteroidota</taxon>
        <taxon>Chitinophagia</taxon>
        <taxon>Chitinophagales</taxon>
        <taxon>Chitinophagaceae</taxon>
        <taxon>Niastella</taxon>
    </lineage>
</organism>
<comment type="catalytic activity">
    <reaction evidence="7">
        <text>L-isoleucine + 2-oxoglutarate = (S)-3-methyl-2-oxopentanoate + L-glutamate</text>
        <dbReference type="Rhea" id="RHEA:24801"/>
        <dbReference type="ChEBI" id="CHEBI:16810"/>
        <dbReference type="ChEBI" id="CHEBI:29985"/>
        <dbReference type="ChEBI" id="CHEBI:35146"/>
        <dbReference type="ChEBI" id="CHEBI:58045"/>
        <dbReference type="EC" id="2.6.1.42"/>
    </reaction>
</comment>
<sequence>MNNWLFYNGKVIPAETPIIAAGNRGLRFGDGLFETIKVVKNEMPLFPLHMERLNRGLTILGMQLPADYTAQYIIRVILELCKRNAITGAARIRLSVFRGNGTLFTTEDQYASIIIQAEPLASDYLLLNETGLTIDVCPGVQKSCDQLSNLKSNNYLPYVIAAQYARQHQLNDCLVLNTHNRICDGTIANVFRVHQNNIYTPPLSEGGVAGVMRQYLLNELSKGGYTIHEKICTPEELEAANEVFLTNALYGIRWVKQFRNKIYSNNLVTILYRQFIGF</sequence>
<evidence type="ECO:0000256" key="5">
    <source>
        <dbReference type="ARBA" id="ARBA00013053"/>
    </source>
</evidence>
<dbReference type="Proteomes" id="UP000677244">
    <property type="component" value="Unassembled WGS sequence"/>
</dbReference>
<name>A0ABS3YUC0_9BACT</name>
<evidence type="ECO:0000313" key="9">
    <source>
        <dbReference type="EMBL" id="MBO9201480.1"/>
    </source>
</evidence>
<reference evidence="9 10" key="1">
    <citation type="submission" date="2021-03" db="EMBL/GenBank/DDBJ databases">
        <title>Assistant Professor.</title>
        <authorList>
            <person name="Huq M.A."/>
        </authorList>
    </citation>
    <scope>NUCLEOTIDE SEQUENCE [LARGE SCALE GENOMIC DNA]</scope>
    <source>
        <strain evidence="9 10">MAH-29</strain>
    </source>
</reference>
<dbReference type="Gene3D" id="3.20.10.10">
    <property type="entry name" value="D-amino Acid Aminotransferase, subunit A, domain 2"/>
    <property type="match status" value="1"/>
</dbReference>
<comment type="caution">
    <text evidence="9">The sequence shown here is derived from an EMBL/GenBank/DDBJ whole genome shotgun (WGS) entry which is preliminary data.</text>
</comment>
<evidence type="ECO:0000256" key="7">
    <source>
        <dbReference type="ARBA" id="ARBA00048798"/>
    </source>
</evidence>
<dbReference type="InterPro" id="IPR043132">
    <property type="entry name" value="BCAT-like_C"/>
</dbReference>
<evidence type="ECO:0000256" key="4">
    <source>
        <dbReference type="ARBA" id="ARBA00009320"/>
    </source>
</evidence>
<accession>A0ABS3YUC0</accession>
<dbReference type="PANTHER" id="PTHR42743">
    <property type="entry name" value="AMINO-ACID AMINOTRANSFERASE"/>
    <property type="match status" value="1"/>
</dbReference>
<keyword evidence="9" id="KW-0032">Aminotransferase</keyword>
<gene>
    <name evidence="9" type="ORF">J7I42_14455</name>
</gene>
<dbReference type="Pfam" id="PF01063">
    <property type="entry name" value="Aminotran_4"/>
    <property type="match status" value="1"/>
</dbReference>
<dbReference type="PANTHER" id="PTHR42743:SF11">
    <property type="entry name" value="AMINODEOXYCHORISMATE LYASE"/>
    <property type="match status" value="1"/>
</dbReference>
<dbReference type="InterPro" id="IPR036038">
    <property type="entry name" value="Aminotransferase-like"/>
</dbReference>
<comment type="pathway">
    <text evidence="3">Amino-acid biosynthesis; L-leucine biosynthesis; L-leucine from 3-methyl-2-oxobutanoate: step 4/4.</text>
</comment>
<dbReference type="Gene3D" id="3.30.470.10">
    <property type="match status" value="1"/>
</dbReference>
<comment type="pathway">
    <text evidence="2">Amino-acid biosynthesis; L-valine biosynthesis; L-valine from pyruvate: step 4/4.</text>
</comment>
<comment type="pathway">
    <text evidence="1">Amino-acid biosynthesis; L-isoleucine biosynthesis; L-isoleucine from 2-oxobutanoate: step 4/4.</text>
</comment>
<evidence type="ECO:0000256" key="3">
    <source>
        <dbReference type="ARBA" id="ARBA00005072"/>
    </source>
</evidence>
<dbReference type="RefSeq" id="WP_209139534.1">
    <property type="nucleotide sequence ID" value="NZ_JAGHKO010000003.1"/>
</dbReference>
<dbReference type="EC" id="2.6.1.42" evidence="5"/>
<comment type="catalytic activity">
    <reaction evidence="8">
        <text>L-leucine + 2-oxoglutarate = 4-methyl-2-oxopentanoate + L-glutamate</text>
        <dbReference type="Rhea" id="RHEA:18321"/>
        <dbReference type="ChEBI" id="CHEBI:16810"/>
        <dbReference type="ChEBI" id="CHEBI:17865"/>
        <dbReference type="ChEBI" id="CHEBI:29985"/>
        <dbReference type="ChEBI" id="CHEBI:57427"/>
        <dbReference type="EC" id="2.6.1.42"/>
    </reaction>
</comment>
<dbReference type="InterPro" id="IPR050571">
    <property type="entry name" value="Class-IV_PLP-Dep_Aminotrnsfr"/>
</dbReference>
<comment type="catalytic activity">
    <reaction evidence="6">
        <text>L-valine + 2-oxoglutarate = 3-methyl-2-oxobutanoate + L-glutamate</text>
        <dbReference type="Rhea" id="RHEA:24813"/>
        <dbReference type="ChEBI" id="CHEBI:11851"/>
        <dbReference type="ChEBI" id="CHEBI:16810"/>
        <dbReference type="ChEBI" id="CHEBI:29985"/>
        <dbReference type="ChEBI" id="CHEBI:57762"/>
        <dbReference type="EC" id="2.6.1.42"/>
    </reaction>
</comment>
<keyword evidence="9" id="KW-0808">Transferase</keyword>
<evidence type="ECO:0000256" key="2">
    <source>
        <dbReference type="ARBA" id="ARBA00004931"/>
    </source>
</evidence>
<evidence type="ECO:0000313" key="10">
    <source>
        <dbReference type="Proteomes" id="UP000677244"/>
    </source>
</evidence>
<dbReference type="SUPFAM" id="SSF56752">
    <property type="entry name" value="D-aminoacid aminotransferase-like PLP-dependent enzymes"/>
    <property type="match status" value="1"/>
</dbReference>
<dbReference type="InterPro" id="IPR001544">
    <property type="entry name" value="Aminotrans_IV"/>
</dbReference>